<feature type="transmembrane region" description="Helical" evidence="5">
    <location>
        <begin position="6"/>
        <end position="25"/>
    </location>
</feature>
<dbReference type="RefSeq" id="WP_164679735.1">
    <property type="nucleotide sequence ID" value="NZ_CP049057.1"/>
</dbReference>
<keyword evidence="5" id="KW-1133">Transmembrane helix</keyword>
<keyword evidence="5" id="KW-0812">Transmembrane</keyword>
<dbReference type="InterPro" id="IPR050597">
    <property type="entry name" value="Cytochrome_c_Oxidase_Subunit"/>
</dbReference>
<evidence type="ECO:0000256" key="4">
    <source>
        <dbReference type="PROSITE-ProRule" id="PRU00433"/>
    </source>
</evidence>
<dbReference type="EMBL" id="CP049057">
    <property type="protein sequence ID" value="QIE59722.1"/>
    <property type="molecule type" value="Genomic_DNA"/>
</dbReference>
<dbReference type="InterPro" id="IPR032858">
    <property type="entry name" value="CcoP_N"/>
</dbReference>
<dbReference type="PANTHER" id="PTHR33751">
    <property type="entry name" value="CBB3-TYPE CYTOCHROME C OXIDASE SUBUNIT FIXP"/>
    <property type="match status" value="1"/>
</dbReference>
<evidence type="ECO:0000259" key="6">
    <source>
        <dbReference type="PROSITE" id="PS51007"/>
    </source>
</evidence>
<dbReference type="Pfam" id="PF14715">
    <property type="entry name" value="FixP_N"/>
    <property type="match status" value="1"/>
</dbReference>
<evidence type="ECO:0000313" key="8">
    <source>
        <dbReference type="Proteomes" id="UP000505306"/>
    </source>
</evidence>
<dbReference type="InterPro" id="IPR009056">
    <property type="entry name" value="Cyt_c-like_dom"/>
</dbReference>
<dbReference type="SUPFAM" id="SSF46626">
    <property type="entry name" value="Cytochrome c"/>
    <property type="match status" value="1"/>
</dbReference>
<dbReference type="KEGG" id="mgel:G5B37_09155"/>
<feature type="domain" description="Cytochrome c" evidence="6">
    <location>
        <begin position="193"/>
        <end position="273"/>
    </location>
</feature>
<dbReference type="InterPro" id="IPR036909">
    <property type="entry name" value="Cyt_c-like_dom_sf"/>
</dbReference>
<reference evidence="7 8" key="1">
    <citation type="submission" date="2020-02" db="EMBL/GenBank/DDBJ databases">
        <title>Complete genome sequence of Flavobacteriaceae bacterium.</title>
        <authorList>
            <person name="Kim S.-J."/>
            <person name="Kim Y.-S."/>
            <person name="Kim K.-H."/>
        </authorList>
    </citation>
    <scope>NUCLEOTIDE SEQUENCE [LARGE SCALE GENOMIC DNA]</scope>
    <source>
        <strain evidence="7 8">RR4-40</strain>
    </source>
</reference>
<keyword evidence="3 4" id="KW-0408">Iron</keyword>
<feature type="transmembrane region" description="Helical" evidence="5">
    <location>
        <begin position="37"/>
        <end position="59"/>
    </location>
</feature>
<dbReference type="Proteomes" id="UP000505306">
    <property type="component" value="Chromosome"/>
</dbReference>
<accession>A0A6G6GME1</accession>
<keyword evidence="8" id="KW-1185">Reference proteome</keyword>
<name>A0A6G6GME1_9FLAO</name>
<keyword evidence="5" id="KW-0472">Membrane</keyword>
<dbReference type="PANTHER" id="PTHR33751:SF1">
    <property type="entry name" value="CBB3-TYPE CYTOCHROME C OXIDASE SUBUNIT FIXP"/>
    <property type="match status" value="1"/>
</dbReference>
<evidence type="ECO:0000256" key="2">
    <source>
        <dbReference type="ARBA" id="ARBA00022723"/>
    </source>
</evidence>
<proteinExistence type="predicted"/>
<keyword evidence="2 4" id="KW-0479">Metal-binding</keyword>
<dbReference type="PROSITE" id="PS51007">
    <property type="entry name" value="CYTC"/>
    <property type="match status" value="1"/>
</dbReference>
<dbReference type="InterPro" id="IPR038414">
    <property type="entry name" value="CcoP_N_sf"/>
</dbReference>
<evidence type="ECO:0000256" key="1">
    <source>
        <dbReference type="ARBA" id="ARBA00022617"/>
    </source>
</evidence>
<protein>
    <submittedName>
        <fullName evidence="7">C-type cytochrome</fullName>
    </submittedName>
</protein>
<dbReference type="Gene3D" id="6.10.280.130">
    <property type="match status" value="1"/>
</dbReference>
<dbReference type="GO" id="GO:0046872">
    <property type="term" value="F:metal ion binding"/>
    <property type="evidence" value="ECO:0007669"/>
    <property type="project" value="UniProtKB-KW"/>
</dbReference>
<dbReference type="Pfam" id="PF13442">
    <property type="entry name" value="Cytochrome_CBB3"/>
    <property type="match status" value="1"/>
</dbReference>
<dbReference type="GO" id="GO:0020037">
    <property type="term" value="F:heme binding"/>
    <property type="evidence" value="ECO:0007669"/>
    <property type="project" value="InterPro"/>
</dbReference>
<gene>
    <name evidence="7" type="ORF">G5B37_09155</name>
</gene>
<organism evidence="7 8">
    <name type="scientific">Rasiella rasia</name>
    <dbReference type="NCBI Taxonomy" id="2744027"/>
    <lineage>
        <taxon>Bacteria</taxon>
        <taxon>Pseudomonadati</taxon>
        <taxon>Bacteroidota</taxon>
        <taxon>Flavobacteriia</taxon>
        <taxon>Flavobacteriales</taxon>
        <taxon>Flavobacteriaceae</taxon>
        <taxon>Rasiella</taxon>
    </lineage>
</organism>
<evidence type="ECO:0000256" key="5">
    <source>
        <dbReference type="SAM" id="Phobius"/>
    </source>
</evidence>
<dbReference type="AlphaFoldDB" id="A0A6G6GME1"/>
<feature type="transmembrane region" description="Helical" evidence="5">
    <location>
        <begin position="128"/>
        <end position="145"/>
    </location>
</feature>
<dbReference type="GO" id="GO:0009055">
    <property type="term" value="F:electron transfer activity"/>
    <property type="evidence" value="ECO:0007669"/>
    <property type="project" value="InterPro"/>
</dbReference>
<keyword evidence="1 4" id="KW-0349">Heme</keyword>
<sequence length="328" mass="36522">MKTAALLRIIGFSVFGYFFLNWIGTTGETSVFKEQPWLWAIYGVILLIYIAVEICIQALQSVLFRTLNPDAKTRYLADEALAKKNQFSWFKKTYKNLLGSKAIEEEGEIVLDHNYDGIRELDNKLPPWWVYGFYATIIFAVVYLARYHIFDGVGQEGEYQIAVAEAKLEIEEYKRTAKNLVDVNTVELLTEAGDLTAGQAIFTTNCVACHKATGGGGIGPNLTDEYWILGGGIKNVFNTISEGGRAGKGMVSWKTELKPVEMAQVASYLLTLQGTNPPDGKAPEGEIWVDEDAVPDEREVKVTDSTQVDELEKVEPVIKAVEDDAKEQ</sequence>
<evidence type="ECO:0000256" key="3">
    <source>
        <dbReference type="ARBA" id="ARBA00023004"/>
    </source>
</evidence>
<dbReference type="Gene3D" id="1.10.760.10">
    <property type="entry name" value="Cytochrome c-like domain"/>
    <property type="match status" value="1"/>
</dbReference>
<evidence type="ECO:0000313" key="7">
    <source>
        <dbReference type="EMBL" id="QIE59722.1"/>
    </source>
</evidence>